<dbReference type="PANTHER" id="PTHR43384">
    <property type="entry name" value="SEPTUM SITE-DETERMINING PROTEIN MIND HOMOLOG, CHLOROPLASTIC-RELATED"/>
    <property type="match status" value="1"/>
</dbReference>
<gene>
    <name evidence="1" type="ORF">N868_15310</name>
</gene>
<dbReference type="GO" id="GO:0009898">
    <property type="term" value="C:cytoplasmic side of plasma membrane"/>
    <property type="evidence" value="ECO:0007669"/>
    <property type="project" value="TreeGrafter"/>
</dbReference>
<dbReference type="GO" id="GO:0005524">
    <property type="term" value="F:ATP binding"/>
    <property type="evidence" value="ECO:0007669"/>
    <property type="project" value="TreeGrafter"/>
</dbReference>
<dbReference type="EMBL" id="AXCY01000049">
    <property type="protein sequence ID" value="KGM10481.1"/>
    <property type="molecule type" value="Genomic_DNA"/>
</dbReference>
<organism evidence="1 2">
    <name type="scientific">Cellulomonas carbonis T26</name>
    <dbReference type="NCBI Taxonomy" id="947969"/>
    <lineage>
        <taxon>Bacteria</taxon>
        <taxon>Bacillati</taxon>
        <taxon>Actinomycetota</taxon>
        <taxon>Actinomycetes</taxon>
        <taxon>Micrococcales</taxon>
        <taxon>Cellulomonadaceae</taxon>
        <taxon>Cellulomonas</taxon>
    </lineage>
</organism>
<protein>
    <submittedName>
        <fullName evidence="1">Chromosome partitioning protein</fullName>
    </submittedName>
</protein>
<dbReference type="GO" id="GO:0016887">
    <property type="term" value="F:ATP hydrolysis activity"/>
    <property type="evidence" value="ECO:0007669"/>
    <property type="project" value="TreeGrafter"/>
</dbReference>
<dbReference type="SUPFAM" id="SSF52540">
    <property type="entry name" value="P-loop containing nucleoside triphosphate hydrolases"/>
    <property type="match status" value="1"/>
</dbReference>
<evidence type="ECO:0000313" key="2">
    <source>
        <dbReference type="Proteomes" id="UP000029839"/>
    </source>
</evidence>
<dbReference type="Gene3D" id="3.40.50.300">
    <property type="entry name" value="P-loop containing nucleotide triphosphate hydrolases"/>
    <property type="match status" value="1"/>
</dbReference>
<dbReference type="InterPro" id="IPR050625">
    <property type="entry name" value="ParA/MinD_ATPase"/>
</dbReference>
<dbReference type="AlphaFoldDB" id="A0A0A0BR84"/>
<reference evidence="1 2" key="1">
    <citation type="submission" date="2013-08" db="EMBL/GenBank/DDBJ databases">
        <title>Genome sequencing of Cellulomonas carbonis T26.</title>
        <authorList>
            <person name="Chen F."/>
            <person name="Li Y."/>
            <person name="Wang G."/>
        </authorList>
    </citation>
    <scope>NUCLEOTIDE SEQUENCE [LARGE SCALE GENOMIC DNA]</scope>
    <source>
        <strain evidence="1 2">T26</strain>
    </source>
</reference>
<feature type="non-terminal residue" evidence="1">
    <location>
        <position position="1"/>
    </location>
</feature>
<name>A0A0A0BR84_9CELL</name>
<dbReference type="RefSeq" id="WP_043607002.1">
    <property type="nucleotide sequence ID" value="NZ_AXCY01000049.1"/>
</dbReference>
<keyword evidence="2" id="KW-1185">Reference proteome</keyword>
<reference evidence="1 2" key="2">
    <citation type="journal article" date="2015" name="Stand. Genomic Sci.">
        <title>Draft genome sequence of Cellulomonas carbonis T26(T) and comparative analysis of six Cellulomonas genomes.</title>
        <authorList>
            <person name="Zhuang W."/>
            <person name="Zhang S."/>
            <person name="Xia X."/>
            <person name="Wang G."/>
        </authorList>
    </citation>
    <scope>NUCLEOTIDE SEQUENCE [LARGE SCALE GENOMIC DNA]</scope>
    <source>
        <strain evidence="1 2">T26</strain>
    </source>
</reference>
<sequence>GPAQRGWRGALGRLTGGLVALPPGPAEQRHRSAIARVQRDLDGPKTVVVINPKGGAHKTTATLLVAATFGSYRGGYTLAWDNNETRGTLGWRSQHGRHQSTAVDLLADLPRFDDPSRARVGDLDAYVRSQSAQFDVLASDEDAASAASIDAAAFRALHRTLSRFYRLLVVDTGNNMRASNWQAAIEAADQVVIVSTVREDTSQSAAWAVDALRAAGKEDLVRNAVTVLSDPATRRDAALARRLHDHFGRLTRVVIDVPYDAALVGGGPLDVGALSRESREAWLQVTAAVADGL</sequence>
<accession>A0A0A0BR84</accession>
<dbReference type="GO" id="GO:0051782">
    <property type="term" value="P:negative regulation of cell division"/>
    <property type="evidence" value="ECO:0007669"/>
    <property type="project" value="TreeGrafter"/>
</dbReference>
<dbReference type="Proteomes" id="UP000029839">
    <property type="component" value="Unassembled WGS sequence"/>
</dbReference>
<dbReference type="OrthoDB" id="4640801at2"/>
<proteinExistence type="predicted"/>
<dbReference type="GO" id="GO:0005829">
    <property type="term" value="C:cytosol"/>
    <property type="evidence" value="ECO:0007669"/>
    <property type="project" value="TreeGrafter"/>
</dbReference>
<dbReference type="InterPro" id="IPR027417">
    <property type="entry name" value="P-loop_NTPase"/>
</dbReference>
<evidence type="ECO:0000313" key="1">
    <source>
        <dbReference type="EMBL" id="KGM10481.1"/>
    </source>
</evidence>
<comment type="caution">
    <text evidence="1">The sequence shown here is derived from an EMBL/GenBank/DDBJ whole genome shotgun (WGS) entry which is preliminary data.</text>
</comment>
<dbReference type="PANTHER" id="PTHR43384:SF14">
    <property type="entry name" value="ESX-1 SECRETION-ASSOCIATED PROTEIN ESPI"/>
    <property type="match status" value="1"/>
</dbReference>